<sequence length="60" mass="6811">MSLISRKDIPLGTSLRLFPFLNEKPPFRLCAFLGAFPDKLFVAYDVPFPSLREQSAEVHS</sequence>
<dbReference type="AlphaFoldDB" id="A0A0K2TPM9"/>
<organism evidence="1">
    <name type="scientific">Lepeophtheirus salmonis</name>
    <name type="common">Salmon louse</name>
    <name type="synonym">Caligus salmonis</name>
    <dbReference type="NCBI Taxonomy" id="72036"/>
    <lineage>
        <taxon>Eukaryota</taxon>
        <taxon>Metazoa</taxon>
        <taxon>Ecdysozoa</taxon>
        <taxon>Arthropoda</taxon>
        <taxon>Crustacea</taxon>
        <taxon>Multicrustacea</taxon>
        <taxon>Hexanauplia</taxon>
        <taxon>Copepoda</taxon>
        <taxon>Siphonostomatoida</taxon>
        <taxon>Caligidae</taxon>
        <taxon>Lepeophtheirus</taxon>
    </lineage>
</organism>
<dbReference type="EMBL" id="HACA01010622">
    <property type="protein sequence ID" value="CDW27983.1"/>
    <property type="molecule type" value="Transcribed_RNA"/>
</dbReference>
<proteinExistence type="predicted"/>
<reference evidence="1" key="1">
    <citation type="submission" date="2014-05" db="EMBL/GenBank/DDBJ databases">
        <authorList>
            <person name="Chronopoulou M."/>
        </authorList>
    </citation>
    <scope>NUCLEOTIDE SEQUENCE</scope>
    <source>
        <tissue evidence="1">Whole organism</tissue>
    </source>
</reference>
<accession>A0A0K2TPM9</accession>
<protein>
    <submittedName>
        <fullName evidence="1">Uncharacterized protein</fullName>
    </submittedName>
</protein>
<evidence type="ECO:0000313" key="1">
    <source>
        <dbReference type="EMBL" id="CDW27983.1"/>
    </source>
</evidence>
<name>A0A0K2TPM9_LEPSM</name>